<evidence type="ECO:0008006" key="3">
    <source>
        <dbReference type="Google" id="ProtNLM"/>
    </source>
</evidence>
<comment type="caution">
    <text evidence="1">The sequence shown here is derived from an EMBL/GenBank/DDBJ whole genome shotgun (WGS) entry which is preliminary data.</text>
</comment>
<reference evidence="1 2" key="1">
    <citation type="submission" date="2023-06" db="EMBL/GenBank/DDBJ databases">
        <title>Campylobacter magnum sp. nov., isolated from cecal contents of domestic pigs (Sus scrofa domesticus).</title>
        <authorList>
            <person name="Papic B."/>
            <person name="Gruntar I."/>
        </authorList>
    </citation>
    <scope>NUCLEOTIDE SEQUENCE [LARGE SCALE GENOMIC DNA]</scope>
    <source>
        <strain evidence="2">34484-21</strain>
    </source>
</reference>
<gene>
    <name evidence="1" type="ORF">Q2362_07800</name>
</gene>
<accession>A0ABT8T8A6</accession>
<protein>
    <recommendedName>
        <fullName evidence="3">DUF3168 domain-containing protein</fullName>
    </recommendedName>
</protein>
<name>A0ABT8T8A6_9BACT</name>
<dbReference type="RefSeq" id="WP_302244758.1">
    <property type="nucleotide sequence ID" value="NZ_JAULJQ010000010.1"/>
</dbReference>
<sequence length="111" mass="12596">MYKLIEKINQIAKDKGLELYYSIADDKAKEPYAVLSIISATELIGIDSKSHTQNILAQIDIYTNSLKSALFWCENMLDALHELRPHSLSAQPAIKEGSDEFRIIIEMEILL</sequence>
<evidence type="ECO:0000313" key="2">
    <source>
        <dbReference type="Proteomes" id="UP001171111"/>
    </source>
</evidence>
<proteinExistence type="predicted"/>
<dbReference type="Proteomes" id="UP001171111">
    <property type="component" value="Unassembled WGS sequence"/>
</dbReference>
<evidence type="ECO:0000313" key="1">
    <source>
        <dbReference type="EMBL" id="MDO2409985.1"/>
    </source>
</evidence>
<keyword evidence="2" id="KW-1185">Reference proteome</keyword>
<dbReference type="EMBL" id="JAULJQ010000010">
    <property type="protein sequence ID" value="MDO2409985.1"/>
    <property type="molecule type" value="Genomic_DNA"/>
</dbReference>
<organism evidence="1 2">
    <name type="scientific">Campylobacter magnus</name>
    <dbReference type="NCBI Taxonomy" id="3026462"/>
    <lineage>
        <taxon>Bacteria</taxon>
        <taxon>Pseudomonadati</taxon>
        <taxon>Campylobacterota</taxon>
        <taxon>Epsilonproteobacteria</taxon>
        <taxon>Campylobacterales</taxon>
        <taxon>Campylobacteraceae</taxon>
        <taxon>Campylobacter</taxon>
    </lineage>
</organism>